<gene>
    <name evidence="1" type="ORF">GCM10011314_30700</name>
</gene>
<dbReference type="EMBL" id="BMEA01000004">
    <property type="protein sequence ID" value="GGB88745.1"/>
    <property type="molecule type" value="Genomic_DNA"/>
</dbReference>
<dbReference type="Proteomes" id="UP000628079">
    <property type="component" value="Unassembled WGS sequence"/>
</dbReference>
<evidence type="ECO:0000313" key="2">
    <source>
        <dbReference type="Proteomes" id="UP000628079"/>
    </source>
</evidence>
<evidence type="ECO:0008006" key="3">
    <source>
        <dbReference type="Google" id="ProtNLM"/>
    </source>
</evidence>
<reference evidence="1" key="1">
    <citation type="journal article" date="2014" name="Int. J. Syst. Evol. Microbiol.">
        <title>Complete genome sequence of Corynebacterium casei LMG S-19264T (=DSM 44701T), isolated from a smear-ripened cheese.</title>
        <authorList>
            <consortium name="US DOE Joint Genome Institute (JGI-PGF)"/>
            <person name="Walter F."/>
            <person name="Albersmeier A."/>
            <person name="Kalinowski J."/>
            <person name="Ruckert C."/>
        </authorList>
    </citation>
    <scope>NUCLEOTIDE SEQUENCE</scope>
    <source>
        <strain evidence="1">CGMCC 1.10749</strain>
    </source>
</reference>
<reference evidence="1" key="2">
    <citation type="submission" date="2020-09" db="EMBL/GenBank/DDBJ databases">
        <authorList>
            <person name="Sun Q."/>
            <person name="Zhou Y."/>
        </authorList>
    </citation>
    <scope>NUCLEOTIDE SEQUENCE</scope>
    <source>
        <strain evidence="1">CGMCC 1.10749</strain>
    </source>
</reference>
<name>A0A8H9FX98_9MICO</name>
<proteinExistence type="predicted"/>
<dbReference type="AlphaFoldDB" id="A0A8H9FX98"/>
<dbReference type="RefSeq" id="WP_084100376.1">
    <property type="nucleotide sequence ID" value="NZ_BMEA01000004.1"/>
</dbReference>
<sequence>MTTVKVSTTDEMLALLPHQVGHRISRSLTVSVVSGGLLGPVARIDLPPECDVRPTARLLLESLLRVEPQAALVVGHESVAGESRSLRRAVHRGLRSAGVGIIDHVVVRDGRWWGWCCRPVDELDGLLLDHADGHPVPDDFEVPAVAELIARGSAPLASRDQVGALVEENPALSHGVGAALATLPEPGAVLLPGDPTGLDAADRGGDDSLDRVPDVWAQVLAPLGDRGDTFAVTDEDAARLVRSLADRAWRDALVAWMSPVMFPLDKVDDESTALLRRHVTTGAVTTSEHSEVVLRRLLAMTTRVPDAWPAEVAAICTVAGCVAWGVGNGSTAGDAVARALRVDPDYRLAAFLDRMVEHQMRPRHRWGEIAA</sequence>
<organism evidence="1 2">
    <name type="scientific">Knoellia flava</name>
    <dbReference type="NCBI Taxonomy" id="913969"/>
    <lineage>
        <taxon>Bacteria</taxon>
        <taxon>Bacillati</taxon>
        <taxon>Actinomycetota</taxon>
        <taxon>Actinomycetes</taxon>
        <taxon>Micrococcales</taxon>
        <taxon>Intrasporangiaceae</taxon>
        <taxon>Knoellia</taxon>
    </lineage>
</organism>
<dbReference type="Pfam" id="PF13830">
    <property type="entry name" value="DUF4192"/>
    <property type="match status" value="1"/>
</dbReference>
<dbReference type="InterPro" id="IPR025447">
    <property type="entry name" value="DUF4192"/>
</dbReference>
<protein>
    <recommendedName>
        <fullName evidence="3">DUF4192 domain-containing protein</fullName>
    </recommendedName>
</protein>
<evidence type="ECO:0000313" key="1">
    <source>
        <dbReference type="EMBL" id="GGB88745.1"/>
    </source>
</evidence>
<accession>A0A8H9FX98</accession>
<comment type="caution">
    <text evidence="1">The sequence shown here is derived from an EMBL/GenBank/DDBJ whole genome shotgun (WGS) entry which is preliminary data.</text>
</comment>